<organism evidence="1 2">
    <name type="scientific">Rhodoplanes tepidamans</name>
    <name type="common">Rhodoplanes cryptolactis</name>
    <dbReference type="NCBI Taxonomy" id="200616"/>
    <lineage>
        <taxon>Bacteria</taxon>
        <taxon>Pseudomonadati</taxon>
        <taxon>Pseudomonadota</taxon>
        <taxon>Alphaproteobacteria</taxon>
        <taxon>Hyphomicrobiales</taxon>
        <taxon>Nitrobacteraceae</taxon>
        <taxon>Rhodoplanes</taxon>
    </lineage>
</organism>
<dbReference type="EMBL" id="JAQQLI010000079">
    <property type="protein sequence ID" value="MDC7789575.1"/>
    <property type="molecule type" value="Genomic_DNA"/>
</dbReference>
<gene>
    <name evidence="1" type="ORF">PQJ73_28180</name>
</gene>
<dbReference type="InterPro" id="IPR011660">
    <property type="entry name" value="VapB-like"/>
</dbReference>
<keyword evidence="2" id="KW-1185">Reference proteome</keyword>
<evidence type="ECO:0000313" key="2">
    <source>
        <dbReference type="Proteomes" id="UP001165652"/>
    </source>
</evidence>
<dbReference type="Proteomes" id="UP001165652">
    <property type="component" value="Unassembled WGS sequence"/>
</dbReference>
<reference evidence="1" key="2">
    <citation type="submission" date="2023-02" db="EMBL/GenBank/DDBJ databases">
        <authorList>
            <person name="Rayyan A."/>
            <person name="Meyer T."/>
            <person name="Kyndt J.A."/>
        </authorList>
    </citation>
    <scope>NUCLEOTIDE SEQUENCE</scope>
    <source>
        <strain evidence="1">DSM 9987</strain>
    </source>
</reference>
<dbReference type="Pfam" id="PF07704">
    <property type="entry name" value="PSK_trans_fac"/>
    <property type="match status" value="1"/>
</dbReference>
<dbReference type="RefSeq" id="WP_272780396.1">
    <property type="nucleotide sequence ID" value="NZ_JAQQLI010000079.1"/>
</dbReference>
<proteinExistence type="predicted"/>
<comment type="caution">
    <text evidence="1">The sequence shown here is derived from an EMBL/GenBank/DDBJ whole genome shotgun (WGS) entry which is preliminary data.</text>
</comment>
<sequence length="85" mass="9080">MNELPHDILRLARQLAEAQGVSVAEAIRRAVADSAQAAGLAETGPAGRRRRMSAEQMLAVGREIAAMPLLDSRTSKQIMDDLASP</sequence>
<evidence type="ECO:0000313" key="1">
    <source>
        <dbReference type="EMBL" id="MDC7789575.1"/>
    </source>
</evidence>
<reference evidence="1" key="1">
    <citation type="journal article" date="2023" name="Microbiol Resour">
        <title>Genome Sequences of Rhodoplanes serenus and Two Thermotolerant Strains, Rhodoplanes tepidamans and 'Rhodoplanes cryptolactis,' Further Refine the Genus.</title>
        <authorList>
            <person name="Rayyan A.A."/>
            <person name="Kyndt J.A."/>
        </authorList>
    </citation>
    <scope>NUCLEOTIDE SEQUENCE</scope>
    <source>
        <strain evidence="1">DSM 9987</strain>
    </source>
</reference>
<accession>A0ABT5JKU4</accession>
<name>A0ABT5JKU4_RHOTP</name>
<protein>
    <submittedName>
        <fullName evidence="1">Type II toxin-antitoxin system VapB family antitoxin</fullName>
    </submittedName>
</protein>